<keyword evidence="3" id="KW-1185">Reference proteome</keyword>
<comment type="caution">
    <text evidence="2">The sequence shown here is derived from an EMBL/GenBank/DDBJ whole genome shotgun (WGS) entry which is preliminary data.</text>
</comment>
<gene>
    <name evidence="2" type="ORF">K0M31_007876</name>
</gene>
<dbReference type="AlphaFoldDB" id="A0AA40KW56"/>
<evidence type="ECO:0000313" key="2">
    <source>
        <dbReference type="EMBL" id="KAK1135106.1"/>
    </source>
</evidence>
<dbReference type="EMBL" id="JAHYIQ010000002">
    <property type="protein sequence ID" value="KAK1135106.1"/>
    <property type="molecule type" value="Genomic_DNA"/>
</dbReference>
<evidence type="ECO:0000256" key="1">
    <source>
        <dbReference type="SAM" id="MobiDB-lite"/>
    </source>
</evidence>
<feature type="region of interest" description="Disordered" evidence="1">
    <location>
        <begin position="1"/>
        <end position="69"/>
    </location>
</feature>
<protein>
    <submittedName>
        <fullName evidence="2">Uncharacterized protein</fullName>
    </submittedName>
</protein>
<proteinExistence type="predicted"/>
<dbReference type="Proteomes" id="UP001177670">
    <property type="component" value="Unassembled WGS sequence"/>
</dbReference>
<accession>A0AA40KW56</accession>
<feature type="compositionally biased region" description="Polar residues" evidence="1">
    <location>
        <begin position="1"/>
        <end position="11"/>
    </location>
</feature>
<feature type="compositionally biased region" description="Basic and acidic residues" evidence="1">
    <location>
        <begin position="33"/>
        <end position="48"/>
    </location>
</feature>
<organism evidence="2 3">
    <name type="scientific">Melipona bicolor</name>
    <dbReference type="NCBI Taxonomy" id="60889"/>
    <lineage>
        <taxon>Eukaryota</taxon>
        <taxon>Metazoa</taxon>
        <taxon>Ecdysozoa</taxon>
        <taxon>Arthropoda</taxon>
        <taxon>Hexapoda</taxon>
        <taxon>Insecta</taxon>
        <taxon>Pterygota</taxon>
        <taxon>Neoptera</taxon>
        <taxon>Endopterygota</taxon>
        <taxon>Hymenoptera</taxon>
        <taxon>Apocrita</taxon>
        <taxon>Aculeata</taxon>
        <taxon>Apoidea</taxon>
        <taxon>Anthophila</taxon>
        <taxon>Apidae</taxon>
        <taxon>Melipona</taxon>
    </lineage>
</organism>
<evidence type="ECO:0000313" key="3">
    <source>
        <dbReference type="Proteomes" id="UP001177670"/>
    </source>
</evidence>
<feature type="compositionally biased region" description="Low complexity" evidence="1">
    <location>
        <begin position="56"/>
        <end position="69"/>
    </location>
</feature>
<name>A0AA40KW56_9HYME</name>
<sequence length="120" mass="13188">MENLQGQNLLQTGEPKRYQTVKPRRQNFAISRQEAKSGWETKRGEWQREPAGSIGAVRRSANNARSRSVVDGSVGTAKEGHADSQQVCYPIHTVSGGGWFLFRVSKRSSRSDRSGGLAGV</sequence>
<reference evidence="2" key="1">
    <citation type="submission" date="2021-10" db="EMBL/GenBank/DDBJ databases">
        <title>Melipona bicolor Genome sequencing and assembly.</title>
        <authorList>
            <person name="Araujo N.S."/>
            <person name="Arias M.C."/>
        </authorList>
    </citation>
    <scope>NUCLEOTIDE SEQUENCE</scope>
    <source>
        <strain evidence="2">USP_2M_L1-L4_2017</strain>
        <tissue evidence="2">Whole body</tissue>
    </source>
</reference>